<dbReference type="InterPro" id="IPR050950">
    <property type="entry name" value="HTH-type_LysR_regulators"/>
</dbReference>
<keyword evidence="3" id="KW-0238">DNA-binding</keyword>
<keyword evidence="7" id="KW-1185">Reference proteome</keyword>
<comment type="similarity">
    <text evidence="1">Belongs to the LysR transcriptional regulatory family.</text>
</comment>
<dbReference type="InterPro" id="IPR005119">
    <property type="entry name" value="LysR_subst-bd"/>
</dbReference>
<dbReference type="PROSITE" id="PS50931">
    <property type="entry name" value="HTH_LYSR"/>
    <property type="match status" value="1"/>
</dbReference>
<name>M8DMD2_9BACL</name>
<dbReference type="InterPro" id="IPR000847">
    <property type="entry name" value="LysR_HTH_N"/>
</dbReference>
<dbReference type="FunFam" id="1.10.10.10:FF:000001">
    <property type="entry name" value="LysR family transcriptional regulator"/>
    <property type="match status" value="1"/>
</dbReference>
<dbReference type="Gene3D" id="1.10.10.10">
    <property type="entry name" value="Winged helix-like DNA-binding domain superfamily/Winged helix DNA-binding domain"/>
    <property type="match status" value="1"/>
</dbReference>
<dbReference type="SUPFAM" id="SSF46785">
    <property type="entry name" value="Winged helix' DNA-binding domain"/>
    <property type="match status" value="1"/>
</dbReference>
<organism evidence="6 7">
    <name type="scientific">Brevibacillus borstelensis AK1</name>
    <dbReference type="NCBI Taxonomy" id="1300222"/>
    <lineage>
        <taxon>Bacteria</taxon>
        <taxon>Bacillati</taxon>
        <taxon>Bacillota</taxon>
        <taxon>Bacilli</taxon>
        <taxon>Bacillales</taxon>
        <taxon>Paenibacillaceae</taxon>
        <taxon>Brevibacillus</taxon>
    </lineage>
</organism>
<protein>
    <submittedName>
        <fullName evidence="6">Transcriptional regulator</fullName>
    </submittedName>
</protein>
<dbReference type="InterPro" id="IPR036390">
    <property type="entry name" value="WH_DNA-bd_sf"/>
</dbReference>
<reference evidence="6 7" key="1">
    <citation type="submission" date="2013-03" db="EMBL/GenBank/DDBJ databases">
        <title>Assembly of a new bacterial strain Brevibacillus borstelensis AK1.</title>
        <authorList>
            <person name="Rajan I."/>
            <person name="PoliReddy D."/>
            <person name="Sugumar T."/>
            <person name="Rathinam K."/>
            <person name="Alqarawi S."/>
            <person name="Khalil A.B."/>
            <person name="Sivakumar N."/>
        </authorList>
    </citation>
    <scope>NUCLEOTIDE SEQUENCE [LARGE SCALE GENOMIC DNA]</scope>
    <source>
        <strain evidence="6 7">AK1</strain>
    </source>
</reference>
<dbReference type="GO" id="GO:0003700">
    <property type="term" value="F:DNA-binding transcription factor activity"/>
    <property type="evidence" value="ECO:0007669"/>
    <property type="project" value="InterPro"/>
</dbReference>
<dbReference type="Pfam" id="PF00126">
    <property type="entry name" value="HTH_1"/>
    <property type="match status" value="1"/>
</dbReference>
<evidence type="ECO:0000256" key="1">
    <source>
        <dbReference type="ARBA" id="ARBA00009437"/>
    </source>
</evidence>
<dbReference type="PATRIC" id="fig|1300222.3.peg.892"/>
<dbReference type="InterPro" id="IPR036388">
    <property type="entry name" value="WH-like_DNA-bd_sf"/>
</dbReference>
<evidence type="ECO:0000313" key="7">
    <source>
        <dbReference type="Proteomes" id="UP000012081"/>
    </source>
</evidence>
<dbReference type="OrthoDB" id="9803735at2"/>
<dbReference type="RefSeq" id="WP_003386633.1">
    <property type="nucleotide sequence ID" value="NZ_APBN01000001.1"/>
</dbReference>
<dbReference type="GO" id="GO:0003677">
    <property type="term" value="F:DNA binding"/>
    <property type="evidence" value="ECO:0007669"/>
    <property type="project" value="UniProtKB-KW"/>
</dbReference>
<dbReference type="EMBL" id="APBN01000001">
    <property type="protein sequence ID" value="EMT54803.1"/>
    <property type="molecule type" value="Genomic_DNA"/>
</dbReference>
<dbReference type="Pfam" id="PF03466">
    <property type="entry name" value="LysR_substrate"/>
    <property type="match status" value="1"/>
</dbReference>
<dbReference type="SUPFAM" id="SSF53850">
    <property type="entry name" value="Periplasmic binding protein-like II"/>
    <property type="match status" value="1"/>
</dbReference>
<evidence type="ECO:0000259" key="5">
    <source>
        <dbReference type="PROSITE" id="PS50931"/>
    </source>
</evidence>
<dbReference type="CDD" id="cd05466">
    <property type="entry name" value="PBP2_LTTR_substrate"/>
    <property type="match status" value="1"/>
</dbReference>
<accession>M8DMD2</accession>
<keyword evidence="4" id="KW-0804">Transcription</keyword>
<proteinExistence type="inferred from homology"/>
<evidence type="ECO:0000313" key="6">
    <source>
        <dbReference type="EMBL" id="EMT54803.1"/>
    </source>
</evidence>
<dbReference type="AlphaFoldDB" id="M8DMD2"/>
<dbReference type="GeneID" id="89498845"/>
<evidence type="ECO:0000256" key="4">
    <source>
        <dbReference type="ARBA" id="ARBA00023163"/>
    </source>
</evidence>
<evidence type="ECO:0000256" key="2">
    <source>
        <dbReference type="ARBA" id="ARBA00023015"/>
    </source>
</evidence>
<dbReference type="GO" id="GO:0005829">
    <property type="term" value="C:cytosol"/>
    <property type="evidence" value="ECO:0007669"/>
    <property type="project" value="TreeGrafter"/>
</dbReference>
<comment type="caution">
    <text evidence="6">The sequence shown here is derived from an EMBL/GenBank/DDBJ whole genome shotgun (WGS) entry which is preliminary data.</text>
</comment>
<evidence type="ECO:0000256" key="3">
    <source>
        <dbReference type="ARBA" id="ARBA00023125"/>
    </source>
</evidence>
<dbReference type="Proteomes" id="UP000012081">
    <property type="component" value="Unassembled WGS sequence"/>
</dbReference>
<dbReference type="Gene3D" id="3.40.190.290">
    <property type="match status" value="1"/>
</dbReference>
<feature type="domain" description="HTH lysR-type" evidence="5">
    <location>
        <begin position="1"/>
        <end position="58"/>
    </location>
</feature>
<keyword evidence="2" id="KW-0805">Transcription regulation</keyword>
<dbReference type="PRINTS" id="PR00039">
    <property type="entry name" value="HTHLYSR"/>
</dbReference>
<sequence length="300" mass="33918">MELHQFEYVLAVEKHRHFSRAAEAISISQSALSQQIRKLEEELGIVLFERTTRSIQPTPAGLEFVQYAKRIIGEVERVKQAMQAHRTLERGKVTIGAVPILGYLGLTPAIAGFRKSYPGIDLEIREATSDHLLQWLHAGDIDLALTTFSLHHDTDEHIHFLPLLEDQLVLVTSHYHPLAQRKKIDLSEAAGEPFLAIKASHFMRNICEHACEEAGFTPTIIVESSQVETICGLVEEGMGVALFTHRVAKCFPRSRIAVVRLKKPFTKITGIALSRNHLLTPAANAFCRFLQEWQKEHEWH</sequence>
<dbReference type="PANTHER" id="PTHR30419">
    <property type="entry name" value="HTH-TYPE TRANSCRIPTIONAL REGULATOR YBHD"/>
    <property type="match status" value="1"/>
</dbReference>
<gene>
    <name evidence="6" type="ORF">I532_04325</name>
</gene>